<proteinExistence type="predicted"/>
<sequence>MKIEIIEVNDDKNVRFHVMPGNNMLCSVAGTDLYPTPAWLCRQVAIETARRQLQTQQPNPVVAGCAVPMTNAPSEDQLCTAGFHMLHEAMPVVLDISFEMLHSREERPS</sequence>
<gene>
    <name evidence="1" type="ORF">LCGC14_0823640</name>
</gene>
<accession>A0A0F9S2Y9</accession>
<dbReference type="EMBL" id="LAZR01002325">
    <property type="protein sequence ID" value="KKN31491.1"/>
    <property type="molecule type" value="Genomic_DNA"/>
</dbReference>
<comment type="caution">
    <text evidence="1">The sequence shown here is derived from an EMBL/GenBank/DDBJ whole genome shotgun (WGS) entry which is preliminary data.</text>
</comment>
<reference evidence="1" key="1">
    <citation type="journal article" date="2015" name="Nature">
        <title>Complex archaea that bridge the gap between prokaryotes and eukaryotes.</title>
        <authorList>
            <person name="Spang A."/>
            <person name="Saw J.H."/>
            <person name="Jorgensen S.L."/>
            <person name="Zaremba-Niedzwiedzka K."/>
            <person name="Martijn J."/>
            <person name="Lind A.E."/>
            <person name="van Eijk R."/>
            <person name="Schleper C."/>
            <person name="Guy L."/>
            <person name="Ettema T.J."/>
        </authorList>
    </citation>
    <scope>NUCLEOTIDE SEQUENCE</scope>
</reference>
<organism evidence="1">
    <name type="scientific">marine sediment metagenome</name>
    <dbReference type="NCBI Taxonomy" id="412755"/>
    <lineage>
        <taxon>unclassified sequences</taxon>
        <taxon>metagenomes</taxon>
        <taxon>ecological metagenomes</taxon>
    </lineage>
</organism>
<dbReference type="AlphaFoldDB" id="A0A0F9S2Y9"/>
<evidence type="ECO:0000313" key="1">
    <source>
        <dbReference type="EMBL" id="KKN31491.1"/>
    </source>
</evidence>
<protein>
    <submittedName>
        <fullName evidence="1">Uncharacterized protein</fullName>
    </submittedName>
</protein>
<name>A0A0F9S2Y9_9ZZZZ</name>